<dbReference type="EMBL" id="BBSC01000004">
    <property type="protein sequence ID" value="GAM75780.1"/>
    <property type="molecule type" value="Genomic_DNA"/>
</dbReference>
<protein>
    <submittedName>
        <fullName evidence="2">Glycerol-3-phosphate ABC transporter</fullName>
    </submittedName>
</protein>
<gene>
    <name evidence="2" type="ORF">JCM19241_3692</name>
</gene>
<evidence type="ECO:0000256" key="1">
    <source>
        <dbReference type="SAM" id="SignalP"/>
    </source>
</evidence>
<feature type="signal peptide" evidence="1">
    <location>
        <begin position="1"/>
        <end position="25"/>
    </location>
</feature>
<sequence length="168" mass="17973">MGMKMKKLTVIATAIATTLSASAFAAPYGDSPSVAFTGTKRFDISYHDQNNGRMIHDTIDLTATQAANFAHAVSRGEGAYKDGTIALHRSSAPQMKTPVAQPHMVPHPLPQPATVPAPMMKAPVAQPHMVPHPVPQPATVPAPMIKAPVAQHTWCRIQCPSLQLCLRL</sequence>
<reference evidence="2 3" key="1">
    <citation type="submission" date="2015-01" db="EMBL/GenBank/DDBJ databases">
        <title>Vibrio sp. C94 JCM 19241 whole genome shotgun sequence.</title>
        <authorList>
            <person name="Sawabe T."/>
            <person name="Meirelles P."/>
            <person name="Feng G."/>
            <person name="Sayaka M."/>
            <person name="Hattori M."/>
            <person name="Ohkuma M."/>
        </authorList>
    </citation>
    <scope>NUCLEOTIDE SEQUENCE [LARGE SCALE GENOMIC DNA]</scope>
    <source>
        <strain evidence="3">JCM 19241</strain>
    </source>
</reference>
<evidence type="ECO:0000313" key="3">
    <source>
        <dbReference type="Proteomes" id="UP000031666"/>
    </source>
</evidence>
<comment type="caution">
    <text evidence="2">The sequence shown here is derived from an EMBL/GenBank/DDBJ whole genome shotgun (WGS) entry which is preliminary data.</text>
</comment>
<proteinExistence type="predicted"/>
<dbReference type="AlphaFoldDB" id="A0A0B8Q7X9"/>
<reference evidence="2 3" key="2">
    <citation type="submission" date="2015-01" db="EMBL/GenBank/DDBJ databases">
        <authorList>
            <consortium name="NBRP consortium"/>
            <person name="Sawabe T."/>
            <person name="Meirelles P."/>
            <person name="Feng G."/>
            <person name="Sayaka M."/>
            <person name="Hattori M."/>
            <person name="Ohkuma M."/>
        </authorList>
    </citation>
    <scope>NUCLEOTIDE SEQUENCE [LARGE SCALE GENOMIC DNA]</scope>
    <source>
        <strain evidence="3">JCM 19241</strain>
    </source>
</reference>
<accession>A0A0B8Q7X9</accession>
<dbReference type="STRING" id="1481914.JCM19241_3692"/>
<name>A0A0B8Q7X9_9VIBR</name>
<organism evidence="2 3">
    <name type="scientific">Vibrio ishigakensis</name>
    <dbReference type="NCBI Taxonomy" id="1481914"/>
    <lineage>
        <taxon>Bacteria</taxon>
        <taxon>Pseudomonadati</taxon>
        <taxon>Pseudomonadota</taxon>
        <taxon>Gammaproteobacteria</taxon>
        <taxon>Vibrionales</taxon>
        <taxon>Vibrionaceae</taxon>
        <taxon>Vibrio</taxon>
    </lineage>
</organism>
<evidence type="ECO:0000313" key="2">
    <source>
        <dbReference type="EMBL" id="GAM75780.1"/>
    </source>
</evidence>
<keyword evidence="1" id="KW-0732">Signal</keyword>
<feature type="chain" id="PRO_5002123051" evidence="1">
    <location>
        <begin position="26"/>
        <end position="168"/>
    </location>
</feature>
<dbReference type="Proteomes" id="UP000031666">
    <property type="component" value="Unassembled WGS sequence"/>
</dbReference>